<dbReference type="Gene3D" id="2.10.110.10">
    <property type="entry name" value="Cysteine Rich Protein"/>
    <property type="match status" value="1"/>
</dbReference>
<keyword evidence="2" id="KW-0677">Repeat</keyword>
<organism evidence="7 8">
    <name type="scientific">Saguinus oedipus</name>
    <name type="common">Cotton-top tamarin</name>
    <name type="synonym">Oedipomidas oedipus</name>
    <dbReference type="NCBI Taxonomy" id="9490"/>
    <lineage>
        <taxon>Eukaryota</taxon>
        <taxon>Metazoa</taxon>
        <taxon>Chordata</taxon>
        <taxon>Craniata</taxon>
        <taxon>Vertebrata</taxon>
        <taxon>Euteleostomi</taxon>
        <taxon>Mammalia</taxon>
        <taxon>Eutheria</taxon>
        <taxon>Euarchontoglires</taxon>
        <taxon>Primates</taxon>
        <taxon>Haplorrhini</taxon>
        <taxon>Platyrrhini</taxon>
        <taxon>Cebidae</taxon>
        <taxon>Callitrichinae</taxon>
        <taxon>Saguinus</taxon>
    </lineage>
</organism>
<sequence>MLREVSTDICTFCHKTVSPRELAVEARKRQYHARGFTCPTCHCQLAEQSFTGRMCVPSANPATRTCWRSAARVVRWSRSTLLGPGLPPLTRVSCVRCIGAESFALGRQNEVHCLDDFHKKFAPIGSICENPIVRPSFVRLGKMPSKLTALEETPMKIATGVRTAGPFCLWSPPTKAATAEQPSLLQAVPCEAECCGVLQRVPAGHQAVSPTWRGVLPDLVSLPDLLLHTGDQPASRPSLSRTQQG</sequence>
<dbReference type="CDD" id="cd08368">
    <property type="entry name" value="LIM"/>
    <property type="match status" value="1"/>
</dbReference>
<dbReference type="InterPro" id="IPR001781">
    <property type="entry name" value="Znf_LIM"/>
</dbReference>
<comment type="caution">
    <text evidence="7">The sequence shown here is derived from an EMBL/GenBank/DDBJ whole genome shotgun (WGS) entry which is preliminary data.</text>
</comment>
<reference evidence="7 8" key="1">
    <citation type="submission" date="2023-05" db="EMBL/GenBank/DDBJ databases">
        <title>B98-5 Cell Line De Novo Hybrid Assembly: An Optical Mapping Approach.</title>
        <authorList>
            <person name="Kananen K."/>
            <person name="Auerbach J.A."/>
            <person name="Kautto E."/>
            <person name="Blachly J.S."/>
        </authorList>
    </citation>
    <scope>NUCLEOTIDE SEQUENCE [LARGE SCALE GENOMIC DNA]</scope>
    <source>
        <strain evidence="7">B95-8</strain>
        <tissue evidence="7">Cell line</tissue>
    </source>
</reference>
<protein>
    <recommendedName>
        <fullName evidence="6">LIM zinc-binding domain-containing protein</fullName>
    </recommendedName>
</protein>
<dbReference type="Pfam" id="PF00412">
    <property type="entry name" value="LIM"/>
    <property type="match status" value="1"/>
</dbReference>
<evidence type="ECO:0000256" key="3">
    <source>
        <dbReference type="ARBA" id="ARBA00022833"/>
    </source>
</evidence>
<dbReference type="Proteomes" id="UP001266305">
    <property type="component" value="Unassembled WGS sequence"/>
</dbReference>
<accession>A0ABQ9UTX0</accession>
<evidence type="ECO:0000313" key="8">
    <source>
        <dbReference type="Proteomes" id="UP001266305"/>
    </source>
</evidence>
<evidence type="ECO:0000256" key="2">
    <source>
        <dbReference type="ARBA" id="ARBA00022737"/>
    </source>
</evidence>
<dbReference type="PROSITE" id="PS50023">
    <property type="entry name" value="LIM_DOMAIN_2"/>
    <property type="match status" value="1"/>
</dbReference>
<evidence type="ECO:0000259" key="6">
    <source>
        <dbReference type="PROSITE" id="PS50023"/>
    </source>
</evidence>
<dbReference type="SUPFAM" id="SSF57716">
    <property type="entry name" value="Glucocorticoid receptor-like (DNA-binding domain)"/>
    <property type="match status" value="1"/>
</dbReference>
<dbReference type="PANTHER" id="PTHR24207:SF1">
    <property type="entry name" value="FILAMIN-BINDING LIM PROTEIN 1"/>
    <property type="match status" value="1"/>
</dbReference>
<name>A0ABQ9UTX0_SAGOE</name>
<keyword evidence="3 5" id="KW-0862">Zinc</keyword>
<evidence type="ECO:0000256" key="5">
    <source>
        <dbReference type="PROSITE-ProRule" id="PRU00125"/>
    </source>
</evidence>
<keyword evidence="8" id="KW-1185">Reference proteome</keyword>
<evidence type="ECO:0000256" key="1">
    <source>
        <dbReference type="ARBA" id="ARBA00022723"/>
    </source>
</evidence>
<evidence type="ECO:0000256" key="4">
    <source>
        <dbReference type="ARBA" id="ARBA00023038"/>
    </source>
</evidence>
<gene>
    <name evidence="7" type="ORF">P7K49_021868</name>
</gene>
<dbReference type="PANTHER" id="PTHR24207">
    <property type="entry name" value="ZYX102 PROTEIN"/>
    <property type="match status" value="1"/>
</dbReference>
<feature type="domain" description="LIM zinc-binding" evidence="6">
    <location>
        <begin position="8"/>
        <end position="123"/>
    </location>
</feature>
<keyword evidence="4 5" id="KW-0440">LIM domain</keyword>
<dbReference type="EMBL" id="JASSZA010000010">
    <property type="protein sequence ID" value="KAK2100520.1"/>
    <property type="molecule type" value="Genomic_DNA"/>
</dbReference>
<evidence type="ECO:0000313" key="7">
    <source>
        <dbReference type="EMBL" id="KAK2100520.1"/>
    </source>
</evidence>
<proteinExistence type="predicted"/>
<keyword evidence="1 5" id="KW-0479">Metal-binding</keyword>